<proteinExistence type="predicted"/>
<keyword evidence="3" id="KW-0408">Iron</keyword>
<protein>
    <submittedName>
        <fullName evidence="6">HhH-GPD family protein</fullName>
    </submittedName>
</protein>
<evidence type="ECO:0000256" key="1">
    <source>
        <dbReference type="ARBA" id="ARBA00022485"/>
    </source>
</evidence>
<evidence type="ECO:0000259" key="5">
    <source>
        <dbReference type="SMART" id="SM00478"/>
    </source>
</evidence>
<keyword evidence="4" id="KW-0411">Iron-sulfur</keyword>
<dbReference type="PANTHER" id="PTHR10359">
    <property type="entry name" value="A/G-SPECIFIC ADENINE GLYCOSYLASE/ENDONUCLEASE III"/>
    <property type="match status" value="1"/>
</dbReference>
<evidence type="ECO:0000256" key="2">
    <source>
        <dbReference type="ARBA" id="ARBA00022723"/>
    </source>
</evidence>
<dbReference type="PIRSF" id="PIRSF001435">
    <property type="entry name" value="Nth"/>
    <property type="match status" value="1"/>
</dbReference>
<dbReference type="Gene3D" id="1.10.1670.10">
    <property type="entry name" value="Helix-hairpin-Helix base-excision DNA repair enzymes (C-terminal)"/>
    <property type="match status" value="1"/>
</dbReference>
<dbReference type="Pfam" id="PF00730">
    <property type="entry name" value="HhH-GPD"/>
    <property type="match status" value="1"/>
</dbReference>
<evidence type="ECO:0000313" key="7">
    <source>
        <dbReference type="Proteomes" id="UP000002377"/>
    </source>
</evidence>
<evidence type="ECO:0000256" key="4">
    <source>
        <dbReference type="ARBA" id="ARBA00023014"/>
    </source>
</evidence>
<name>D5X8A7_THEPJ</name>
<accession>D5X8A7</accession>
<dbReference type="STRING" id="635013.TherJR_1980"/>
<dbReference type="SUPFAM" id="SSF48150">
    <property type="entry name" value="DNA-glycosylase"/>
    <property type="match status" value="1"/>
</dbReference>
<gene>
    <name evidence="6" type="ordered locus">TherJR_1980</name>
</gene>
<dbReference type="GO" id="GO:0051539">
    <property type="term" value="F:4 iron, 4 sulfur cluster binding"/>
    <property type="evidence" value="ECO:0007669"/>
    <property type="project" value="UniProtKB-KW"/>
</dbReference>
<evidence type="ECO:0000256" key="3">
    <source>
        <dbReference type="ARBA" id="ARBA00023004"/>
    </source>
</evidence>
<dbReference type="HOGENOM" id="CLU_012862_6_0_9"/>
<dbReference type="CDD" id="cd00056">
    <property type="entry name" value="ENDO3c"/>
    <property type="match status" value="1"/>
</dbReference>
<dbReference type="PANTHER" id="PTHR10359:SF19">
    <property type="entry name" value="DNA REPAIR GLYCOSYLASE MJ1434-RELATED"/>
    <property type="match status" value="1"/>
</dbReference>
<dbReference type="KEGG" id="tjr:TherJR_1980"/>
<dbReference type="AlphaFoldDB" id="D5X8A7"/>
<dbReference type="InterPro" id="IPR003265">
    <property type="entry name" value="HhH-GPD_domain"/>
</dbReference>
<dbReference type="Gene3D" id="1.10.340.30">
    <property type="entry name" value="Hypothetical protein, domain 2"/>
    <property type="match status" value="1"/>
</dbReference>
<dbReference type="InterPro" id="IPR011257">
    <property type="entry name" value="DNA_glycosylase"/>
</dbReference>
<dbReference type="GO" id="GO:0046872">
    <property type="term" value="F:metal ion binding"/>
    <property type="evidence" value="ECO:0007669"/>
    <property type="project" value="UniProtKB-KW"/>
</dbReference>
<dbReference type="SMART" id="SM00478">
    <property type="entry name" value="ENDO3c"/>
    <property type="match status" value="1"/>
</dbReference>
<dbReference type="GO" id="GO:0003824">
    <property type="term" value="F:catalytic activity"/>
    <property type="evidence" value="ECO:0007669"/>
    <property type="project" value="InterPro"/>
</dbReference>
<keyword evidence="2" id="KW-0479">Metal-binding</keyword>
<dbReference type="eggNOG" id="COG2231">
    <property type="taxonomic scope" value="Bacteria"/>
</dbReference>
<reference evidence="6 7" key="1">
    <citation type="submission" date="2010-05" db="EMBL/GenBank/DDBJ databases">
        <title>Complete sequence of Thermincola sp. JR.</title>
        <authorList>
            <consortium name="US DOE Joint Genome Institute"/>
            <person name="Lucas S."/>
            <person name="Copeland A."/>
            <person name="Lapidus A."/>
            <person name="Cheng J.-F."/>
            <person name="Bruce D."/>
            <person name="Goodwin L."/>
            <person name="Pitluck S."/>
            <person name="Chertkov O."/>
            <person name="Detter J.C."/>
            <person name="Han C."/>
            <person name="Tapia R."/>
            <person name="Land M."/>
            <person name="Hauser L."/>
            <person name="Kyrpides N."/>
            <person name="Mikhailova N."/>
            <person name="Hazen T.C."/>
            <person name="Woyke T."/>
        </authorList>
    </citation>
    <scope>NUCLEOTIDE SEQUENCE [LARGE SCALE GENOMIC DNA]</scope>
    <source>
        <strain evidence="6 7">JR</strain>
    </source>
</reference>
<dbReference type="EMBL" id="CP002028">
    <property type="protein sequence ID" value="ADG82827.1"/>
    <property type="molecule type" value="Genomic_DNA"/>
</dbReference>
<organism evidence="6 7">
    <name type="scientific">Thermincola potens (strain JR)</name>
    <dbReference type="NCBI Taxonomy" id="635013"/>
    <lineage>
        <taxon>Bacteria</taxon>
        <taxon>Bacillati</taxon>
        <taxon>Bacillota</taxon>
        <taxon>Clostridia</taxon>
        <taxon>Eubacteriales</taxon>
        <taxon>Thermincolaceae</taxon>
        <taxon>Thermincola</taxon>
    </lineage>
</organism>
<dbReference type="Proteomes" id="UP000002377">
    <property type="component" value="Chromosome"/>
</dbReference>
<dbReference type="GO" id="GO:0006284">
    <property type="term" value="P:base-excision repair"/>
    <property type="evidence" value="ECO:0007669"/>
    <property type="project" value="InterPro"/>
</dbReference>
<feature type="domain" description="HhH-GPD" evidence="5">
    <location>
        <begin position="43"/>
        <end position="202"/>
    </location>
</feature>
<evidence type="ECO:0000313" key="6">
    <source>
        <dbReference type="EMBL" id="ADG82827.1"/>
    </source>
</evidence>
<keyword evidence="7" id="KW-1185">Reference proteome</keyword>
<sequence length="232" mass="27222">MKTKATKTLEKLKHIYDLMFAYFGPRNWWPGETRFEIIVGAILTQSVAWRNVSKAIENLRAAGILTLEAMYKAPIEEIEKHIVPTLYWRMKAKKLRAFVNHIMDNYHGDLDKFLQKDKEELRRELLSLYGIGPETADSIILYAAEQPVFVVDAYTRRIFHRLGFFEESVSYDEMQQFFMKHIPPDVRYYNEYHALIVGIGNRFCSNKKPDCGNCPIQSVCRFKQRNKVENEG</sequence>
<dbReference type="InterPro" id="IPR023170">
    <property type="entry name" value="HhH_base_excis_C"/>
</dbReference>
<keyword evidence="1" id="KW-0004">4Fe-4S</keyword>